<organism evidence="2 3">
    <name type="scientific">Aldrovandia affinis</name>
    <dbReference type="NCBI Taxonomy" id="143900"/>
    <lineage>
        <taxon>Eukaryota</taxon>
        <taxon>Metazoa</taxon>
        <taxon>Chordata</taxon>
        <taxon>Craniata</taxon>
        <taxon>Vertebrata</taxon>
        <taxon>Euteleostomi</taxon>
        <taxon>Actinopterygii</taxon>
        <taxon>Neopterygii</taxon>
        <taxon>Teleostei</taxon>
        <taxon>Notacanthiformes</taxon>
        <taxon>Halosauridae</taxon>
        <taxon>Aldrovandia</taxon>
    </lineage>
</organism>
<feature type="region of interest" description="Disordered" evidence="1">
    <location>
        <begin position="81"/>
        <end position="101"/>
    </location>
</feature>
<accession>A0AAD7RH38</accession>
<protein>
    <submittedName>
        <fullName evidence="2">Uncharacterized protein</fullName>
    </submittedName>
</protein>
<sequence>MDRAAGRAGHGASTPAIGGVTATHRCPHGNAASPSHPQAGPEAAGRRVWAVAMATPAGVCATRLVQKLIRTCSLPQNLYDPVHQPNHRKTALSHTPLSQFM</sequence>
<comment type="caution">
    <text evidence="2">The sequence shown here is derived from an EMBL/GenBank/DDBJ whole genome shotgun (WGS) entry which is preliminary data.</text>
</comment>
<feature type="region of interest" description="Disordered" evidence="1">
    <location>
        <begin position="1"/>
        <end position="45"/>
    </location>
</feature>
<evidence type="ECO:0000313" key="3">
    <source>
        <dbReference type="Proteomes" id="UP001221898"/>
    </source>
</evidence>
<evidence type="ECO:0000256" key="1">
    <source>
        <dbReference type="SAM" id="MobiDB-lite"/>
    </source>
</evidence>
<keyword evidence="3" id="KW-1185">Reference proteome</keyword>
<evidence type="ECO:0000313" key="2">
    <source>
        <dbReference type="EMBL" id="KAJ8384069.1"/>
    </source>
</evidence>
<dbReference type="AlphaFoldDB" id="A0AAD7RH38"/>
<dbReference type="Proteomes" id="UP001221898">
    <property type="component" value="Unassembled WGS sequence"/>
</dbReference>
<dbReference type="EMBL" id="JAINUG010000280">
    <property type="protein sequence ID" value="KAJ8384069.1"/>
    <property type="molecule type" value="Genomic_DNA"/>
</dbReference>
<reference evidence="2" key="1">
    <citation type="journal article" date="2023" name="Science">
        <title>Genome structures resolve the early diversification of teleost fishes.</title>
        <authorList>
            <person name="Parey E."/>
            <person name="Louis A."/>
            <person name="Montfort J."/>
            <person name="Bouchez O."/>
            <person name="Roques C."/>
            <person name="Iampietro C."/>
            <person name="Lluch J."/>
            <person name="Castinel A."/>
            <person name="Donnadieu C."/>
            <person name="Desvignes T."/>
            <person name="Floi Bucao C."/>
            <person name="Jouanno E."/>
            <person name="Wen M."/>
            <person name="Mejri S."/>
            <person name="Dirks R."/>
            <person name="Jansen H."/>
            <person name="Henkel C."/>
            <person name="Chen W.J."/>
            <person name="Zahm M."/>
            <person name="Cabau C."/>
            <person name="Klopp C."/>
            <person name="Thompson A.W."/>
            <person name="Robinson-Rechavi M."/>
            <person name="Braasch I."/>
            <person name="Lecointre G."/>
            <person name="Bobe J."/>
            <person name="Postlethwait J.H."/>
            <person name="Berthelot C."/>
            <person name="Roest Crollius H."/>
            <person name="Guiguen Y."/>
        </authorList>
    </citation>
    <scope>NUCLEOTIDE SEQUENCE</scope>
    <source>
        <strain evidence="2">NC1722</strain>
    </source>
</reference>
<name>A0AAD7RH38_9TELE</name>
<proteinExistence type="predicted"/>
<feature type="compositionally biased region" description="Polar residues" evidence="1">
    <location>
        <begin position="92"/>
        <end position="101"/>
    </location>
</feature>
<gene>
    <name evidence="2" type="ORF">AAFF_G00212010</name>
</gene>